<dbReference type="AlphaFoldDB" id="D6CVB4"/>
<protein>
    <submittedName>
        <fullName evidence="7">MltA-interacting protein MipA</fullName>
    </submittedName>
</protein>
<evidence type="ECO:0000256" key="6">
    <source>
        <dbReference type="SAM" id="SignalP"/>
    </source>
</evidence>
<dbReference type="eggNOG" id="COG3713">
    <property type="taxonomic scope" value="Bacteria"/>
</dbReference>
<evidence type="ECO:0000256" key="1">
    <source>
        <dbReference type="ARBA" id="ARBA00004442"/>
    </source>
</evidence>
<dbReference type="EMBL" id="FP475956">
    <property type="protein sequence ID" value="CAZ89233.1"/>
    <property type="molecule type" value="Genomic_DNA"/>
</dbReference>
<accession>D6CVB4</accession>
<keyword evidence="4" id="KW-0472">Membrane</keyword>
<proteinExistence type="inferred from homology"/>
<feature type="chain" id="PRO_5003082102" evidence="6">
    <location>
        <begin position="25"/>
        <end position="279"/>
    </location>
</feature>
<sequence>MRHRLLVTAAVALAFSTLPGAASAEQKPLWEFGLGVGGVSFPAYPGSDAQRNYAVPVPYIVYCGEFIKADRDGVQARLFDTDRVESYFSFSASPPVNSSSNGARSGMPDLKPMVEFGPALEVHLWQSAAQRMRLDFRMPLRTAYTVQTRPQQVGWVLAPVLNLDMGGVEGLPGWNLGMQTGPVFADRQYNQTFYGVDSAYATAARPAYAACGGYSGSQFTVALSKRFSGFWAGAFARYDNLAGAVFADSPLMRRSQNLSLGFGIAWILGQSSRMVDSHE</sequence>
<reference evidence="7" key="3">
    <citation type="submission" date="2010-07" db="EMBL/GenBank/DDBJ databases">
        <authorList>
            <person name="Genoscope - CEA"/>
        </authorList>
    </citation>
    <scope>NUCLEOTIDE SEQUENCE</scope>
    <source>
        <strain evidence="7">3As</strain>
    </source>
</reference>
<dbReference type="KEGG" id="thi:THI_2615"/>
<evidence type="ECO:0000256" key="3">
    <source>
        <dbReference type="ARBA" id="ARBA00022729"/>
    </source>
</evidence>
<evidence type="ECO:0000313" key="10">
    <source>
        <dbReference type="Proteomes" id="UP000078599"/>
    </source>
</evidence>
<dbReference type="PANTHER" id="PTHR38776:SF1">
    <property type="entry name" value="MLTA-INTERACTING PROTEIN-RELATED"/>
    <property type="match status" value="1"/>
</dbReference>
<reference evidence="9" key="2">
    <citation type="journal article" date="2010" name="PLoS Genet.">
        <title>Structure, function, and evolution of the Thiomonas spp. genome.</title>
        <authorList>
            <person name="Arsene-Ploetze F."/>
            <person name="Koechler S."/>
            <person name="Marchal M."/>
            <person name="Coppee J.Y."/>
            <person name="Chandler M."/>
            <person name="Bonnefoy V."/>
            <person name="Brochier-Armanet C."/>
            <person name="Barakat M."/>
            <person name="Barbe V."/>
            <person name="Battaglia-Brunet F."/>
            <person name="Bruneel O."/>
            <person name="Bryan C.G."/>
            <person name="Cleiss-Arnold J."/>
            <person name="Cruveiller S."/>
            <person name="Erhardt M."/>
            <person name="Heinrich-Salmeron A."/>
            <person name="Hommais F."/>
            <person name="Joulian C."/>
            <person name="Krin E."/>
            <person name="Lieutaud A."/>
            <person name="Lievremont D."/>
            <person name="Michel C."/>
            <person name="Muller D."/>
            <person name="Ortet P."/>
            <person name="Proux C."/>
            <person name="Siguier P."/>
            <person name="Roche D."/>
            <person name="Rouy Z."/>
            <person name="Salvignol G."/>
            <person name="Slyemi D."/>
            <person name="Talla E."/>
            <person name="Weiss S."/>
            <person name="Weissenbach J."/>
            <person name="Medigue C."/>
            <person name="Bertin P.N."/>
        </authorList>
    </citation>
    <scope>NUCLEOTIDE SEQUENCE [LARGE SCALE GENOMIC DNA]</scope>
    <source>
        <strain evidence="9">DSM 22701 / CIP 110005 / 3As</strain>
    </source>
</reference>
<dbReference type="EMBL" id="CTRI01000027">
    <property type="protein sequence ID" value="CQR35108.1"/>
    <property type="molecule type" value="Genomic_DNA"/>
</dbReference>
<name>D6CVB4_THIA3</name>
<dbReference type="Proteomes" id="UP000078599">
    <property type="component" value="Unassembled WGS sequence"/>
</dbReference>
<dbReference type="HOGENOM" id="CLU_056131_0_0_4"/>
<dbReference type="PANTHER" id="PTHR38776">
    <property type="entry name" value="MLTA-INTERACTING PROTEIN-RELATED"/>
    <property type="match status" value="1"/>
</dbReference>
<gene>
    <name evidence="7" type="ordered locus">THI_2615</name>
    <name evidence="8" type="ORF">THICB1_50068</name>
</gene>
<evidence type="ECO:0000256" key="5">
    <source>
        <dbReference type="ARBA" id="ARBA00023237"/>
    </source>
</evidence>
<reference key="1">
    <citation type="submission" date="2009-07" db="EMBL/GenBank/DDBJ databases">
        <authorList>
            <person name="Genoscope - CEA"/>
        </authorList>
    </citation>
    <scope>NUCLEOTIDE SEQUENCE</scope>
    <source>
        <strain>3As</strain>
    </source>
</reference>
<dbReference type="Pfam" id="PF06629">
    <property type="entry name" value="MipA"/>
    <property type="match status" value="1"/>
</dbReference>
<keyword evidence="10" id="KW-1185">Reference proteome</keyword>
<evidence type="ECO:0000313" key="7">
    <source>
        <dbReference type="EMBL" id="CAZ89233.1"/>
    </source>
</evidence>
<feature type="signal peptide" evidence="6">
    <location>
        <begin position="1"/>
        <end position="24"/>
    </location>
</feature>
<keyword evidence="5" id="KW-0998">Cell outer membrane</keyword>
<comment type="similarity">
    <text evidence="2">Belongs to the MipA/OmpV family.</text>
</comment>
<keyword evidence="3 6" id="KW-0732">Signal</keyword>
<dbReference type="InterPro" id="IPR010583">
    <property type="entry name" value="MipA"/>
</dbReference>
<dbReference type="OrthoDB" id="5290976at2"/>
<evidence type="ECO:0000313" key="8">
    <source>
        <dbReference type="EMBL" id="CQR35108.1"/>
    </source>
</evidence>
<dbReference type="GO" id="GO:0009279">
    <property type="term" value="C:cell outer membrane"/>
    <property type="evidence" value="ECO:0007669"/>
    <property type="project" value="UniProtKB-SubCell"/>
</dbReference>
<evidence type="ECO:0000313" key="9">
    <source>
        <dbReference type="Proteomes" id="UP000002372"/>
    </source>
</evidence>
<reference evidence="8 10" key="4">
    <citation type="submission" date="2015-03" db="EMBL/GenBank/DDBJ databases">
        <authorList>
            <person name="Regsiter A."/>
            <person name="william w."/>
        </authorList>
    </citation>
    <scope>NUCLEOTIDE SEQUENCE [LARGE SCALE GENOMIC DNA]</scope>
    <source>
        <strain evidence="8 10">CB1</strain>
    </source>
</reference>
<dbReference type="RefSeq" id="WP_013106518.1">
    <property type="nucleotide sequence ID" value="NC_014145.1"/>
</dbReference>
<evidence type="ECO:0000256" key="2">
    <source>
        <dbReference type="ARBA" id="ARBA00005722"/>
    </source>
</evidence>
<comment type="subcellular location">
    <subcellularLocation>
        <location evidence="1">Cell outer membrane</location>
    </subcellularLocation>
</comment>
<evidence type="ECO:0000256" key="4">
    <source>
        <dbReference type="ARBA" id="ARBA00023136"/>
    </source>
</evidence>
<organism evidence="7 9">
    <name type="scientific">Thiomonas arsenitoxydans (strain DSM 22701 / CIP 110005 / 3As)</name>
    <dbReference type="NCBI Taxonomy" id="426114"/>
    <lineage>
        <taxon>Bacteria</taxon>
        <taxon>Pseudomonadati</taxon>
        <taxon>Pseudomonadota</taxon>
        <taxon>Betaproteobacteria</taxon>
        <taxon>Burkholderiales</taxon>
        <taxon>Thiomonas</taxon>
    </lineage>
</organism>
<dbReference type="Proteomes" id="UP000002372">
    <property type="component" value="Chromosome"/>
</dbReference>